<evidence type="ECO:0000256" key="12">
    <source>
        <dbReference type="SAM" id="MobiDB-lite"/>
    </source>
</evidence>
<feature type="compositionally biased region" description="Basic and acidic residues" evidence="12">
    <location>
        <begin position="720"/>
        <end position="730"/>
    </location>
</feature>
<evidence type="ECO:0000256" key="4">
    <source>
        <dbReference type="ARBA" id="ARBA00022723"/>
    </source>
</evidence>
<dbReference type="PANTHER" id="PTHR10890:SF3">
    <property type="entry name" value="CYSTEINE--TRNA LIGASE, CYTOPLASMIC"/>
    <property type="match status" value="1"/>
</dbReference>
<dbReference type="InterPro" id="IPR015803">
    <property type="entry name" value="Cys-tRNA-ligase"/>
</dbReference>
<dbReference type="NCBIfam" id="TIGR00435">
    <property type="entry name" value="cysS"/>
    <property type="match status" value="1"/>
</dbReference>
<keyword evidence="15" id="KW-1185">Reference proteome</keyword>
<keyword evidence="5" id="KW-0547">Nucleotide-binding</keyword>
<keyword evidence="11" id="KW-0175">Coiled coil</keyword>
<dbReference type="SUPFAM" id="SSF47323">
    <property type="entry name" value="Anticodon-binding domain of a subclass of class I aminoacyl-tRNA synthetases"/>
    <property type="match status" value="1"/>
</dbReference>
<dbReference type="GO" id="GO:0006423">
    <property type="term" value="P:cysteinyl-tRNA aminoacylation"/>
    <property type="evidence" value="ECO:0007669"/>
    <property type="project" value="InterPro"/>
</dbReference>
<dbReference type="Gene3D" id="3.40.50.620">
    <property type="entry name" value="HUPs"/>
    <property type="match status" value="1"/>
</dbReference>
<dbReference type="GO" id="GO:0005737">
    <property type="term" value="C:cytoplasm"/>
    <property type="evidence" value="ECO:0007669"/>
    <property type="project" value="TreeGrafter"/>
</dbReference>
<keyword evidence="7" id="KW-0067">ATP-binding</keyword>
<dbReference type="EC" id="6.1.1.16" evidence="2"/>
<dbReference type="EMBL" id="CP064815">
    <property type="protein sequence ID" value="QPG77219.1"/>
    <property type="molecule type" value="Genomic_DNA"/>
</dbReference>
<dbReference type="GO" id="GO:0004817">
    <property type="term" value="F:cysteine-tRNA ligase activity"/>
    <property type="evidence" value="ECO:0007669"/>
    <property type="project" value="UniProtKB-EC"/>
</dbReference>
<evidence type="ECO:0000256" key="2">
    <source>
        <dbReference type="ARBA" id="ARBA00012832"/>
    </source>
</evidence>
<feature type="coiled-coil region" evidence="11">
    <location>
        <begin position="652"/>
        <end position="694"/>
    </location>
</feature>
<dbReference type="GeneID" id="62198026"/>
<keyword evidence="6" id="KW-0862">Zinc</keyword>
<evidence type="ECO:0000259" key="13">
    <source>
        <dbReference type="Pfam" id="PF01406"/>
    </source>
</evidence>
<dbReference type="HAMAP" id="MF_00041">
    <property type="entry name" value="Cys_tRNA_synth"/>
    <property type="match status" value="1"/>
</dbReference>
<feature type="region of interest" description="Disordered" evidence="12">
    <location>
        <begin position="711"/>
        <end position="730"/>
    </location>
</feature>
<reference evidence="14" key="1">
    <citation type="submission" date="2020-10" db="EMBL/GenBank/DDBJ databases">
        <authorList>
            <person name="Roach M.J.R."/>
        </authorList>
    </citation>
    <scope>NUCLEOTIDE SEQUENCE</scope>
    <source>
        <strain evidence="14">CBS 1945</strain>
    </source>
</reference>
<dbReference type="GO" id="GO:0005524">
    <property type="term" value="F:ATP binding"/>
    <property type="evidence" value="ECO:0007669"/>
    <property type="project" value="UniProtKB-KW"/>
</dbReference>
<dbReference type="InterPro" id="IPR032678">
    <property type="entry name" value="tRNA-synt_1_cat_dom"/>
</dbReference>
<dbReference type="PRINTS" id="PR00983">
    <property type="entry name" value="TRNASYNTHCYS"/>
</dbReference>
<evidence type="ECO:0000256" key="8">
    <source>
        <dbReference type="ARBA" id="ARBA00022917"/>
    </source>
</evidence>
<dbReference type="AlphaFoldDB" id="A0A875SCP0"/>
<feature type="domain" description="tRNA synthetases class I catalytic" evidence="13">
    <location>
        <begin position="36"/>
        <end position="456"/>
    </location>
</feature>
<protein>
    <recommendedName>
        <fullName evidence="2">cysteine--tRNA ligase</fullName>
        <ecNumber evidence="2">6.1.1.16</ecNumber>
    </recommendedName>
    <alternativeName>
        <fullName evidence="10">Cysteinyl-tRNA synthetase</fullName>
    </alternativeName>
</protein>
<dbReference type="Gene3D" id="1.20.120.1910">
    <property type="entry name" value="Cysteine-tRNA ligase, C-terminal anti-codon recognition domain"/>
    <property type="match status" value="1"/>
</dbReference>
<name>A0A875SCP0_EENNA</name>
<evidence type="ECO:0000256" key="10">
    <source>
        <dbReference type="ARBA" id="ARBA00031499"/>
    </source>
</evidence>
<evidence type="ECO:0000256" key="3">
    <source>
        <dbReference type="ARBA" id="ARBA00022598"/>
    </source>
</evidence>
<keyword evidence="3" id="KW-0436">Ligase</keyword>
<dbReference type="InterPro" id="IPR009080">
    <property type="entry name" value="tRNAsynth_Ia_anticodon-bd"/>
</dbReference>
<accession>A0A875SCP0</accession>
<evidence type="ECO:0000313" key="14">
    <source>
        <dbReference type="EMBL" id="QPG77219.1"/>
    </source>
</evidence>
<evidence type="ECO:0000256" key="11">
    <source>
        <dbReference type="SAM" id="Coils"/>
    </source>
</evidence>
<dbReference type="PANTHER" id="PTHR10890">
    <property type="entry name" value="CYSTEINYL-TRNA SYNTHETASE"/>
    <property type="match status" value="1"/>
</dbReference>
<keyword evidence="8" id="KW-0648">Protein biosynthesis</keyword>
<dbReference type="KEGG" id="bnn:FOA43_004626"/>
<evidence type="ECO:0000256" key="5">
    <source>
        <dbReference type="ARBA" id="ARBA00022741"/>
    </source>
</evidence>
<evidence type="ECO:0000256" key="9">
    <source>
        <dbReference type="ARBA" id="ARBA00023146"/>
    </source>
</evidence>
<proteinExistence type="inferred from homology"/>
<dbReference type="SUPFAM" id="SSF52374">
    <property type="entry name" value="Nucleotidylyl transferase"/>
    <property type="match status" value="1"/>
</dbReference>
<evidence type="ECO:0000313" key="15">
    <source>
        <dbReference type="Proteomes" id="UP000662931"/>
    </source>
</evidence>
<dbReference type="RefSeq" id="XP_038780784.1">
    <property type="nucleotide sequence ID" value="XM_038924856.1"/>
</dbReference>
<keyword evidence="9" id="KW-0030">Aminoacyl-tRNA synthetase</keyword>
<evidence type="ECO:0000256" key="1">
    <source>
        <dbReference type="ARBA" id="ARBA00001947"/>
    </source>
</evidence>
<sequence>MSQATKTSWIKPAATVSTRKPVLKLYNTLTHSKVEFVPQRDDQVTWYSCGPTVYNVSHMGHARNYVTIDINRRILQDYFHYNVKFVQNVTDIDDKIIVKARQEYLFAQFTKDLQGQVTESLIRKAKQGLLQYVAENLPDFKGDVLAEFKAWTQTLNLDELKISKPKVPMHVKACNAAVDAINGNADYSLFIANTKDVIMPVLDVELGSTVTNPAIFRNCAAYWERMFDSDMHKLNVLPPTVITRVSEYIPDIVAFVFKIVDNGFGYVTKDGSVYFNTVKFDNDSEHSYARNQPWSKHDMALIEDGEGSLSLDHPESKINPSDFALWKASKQGEPSWKSPWGQGRPGWHIECSVMASDVFGEHLDIHSGGIDLAFPHHDNECAQSEAHFGCKQWVSYFLHTGHLHIQGQKMSKSLKNFITIEQALNKYSSRELRLCFALVQWNNPLDFKDSLLAEARGVESSLTKFFQKVRALNADNESKLQSGELISKRYGSLEKQVMKEIDECRNKVEEALCDNLATPLAIRALTDLVTQCNNYIKEVGTEMRVDLLVHVVKYLTKMLGIFGFEVREDEMGWKEGSEDFSNERGVESIAMPYVKVLAQFRDLVRQTAIDKGDYKILIAACDKVRDRDLLKLNVAIDDRSGKESSLVKFVSDKEKTEMFEQQEEKAKQAEEAQKRKLQQKKANEVKERARLEKAGIDPKEMYKDEIGCGKYSDWDGDGIPTKDKEGEELSKSARKKLIKKWKQQAKLYGSL</sequence>
<comment type="cofactor">
    <cofactor evidence="1">
        <name>Zn(2+)</name>
        <dbReference type="ChEBI" id="CHEBI:29105"/>
    </cofactor>
</comment>
<dbReference type="Proteomes" id="UP000662931">
    <property type="component" value="Chromosome 4"/>
</dbReference>
<dbReference type="InterPro" id="IPR014729">
    <property type="entry name" value="Rossmann-like_a/b/a_fold"/>
</dbReference>
<dbReference type="CDD" id="cd00672">
    <property type="entry name" value="CysRS_core"/>
    <property type="match status" value="1"/>
</dbReference>
<dbReference type="GO" id="GO:0046872">
    <property type="term" value="F:metal ion binding"/>
    <property type="evidence" value="ECO:0007669"/>
    <property type="project" value="UniProtKB-KW"/>
</dbReference>
<organism evidence="14 15">
    <name type="scientific">Eeniella nana</name>
    <name type="common">Yeast</name>
    <name type="synonym">Brettanomyces nanus</name>
    <dbReference type="NCBI Taxonomy" id="13502"/>
    <lineage>
        <taxon>Eukaryota</taxon>
        <taxon>Fungi</taxon>
        <taxon>Dikarya</taxon>
        <taxon>Ascomycota</taxon>
        <taxon>Saccharomycotina</taxon>
        <taxon>Pichiomycetes</taxon>
        <taxon>Pichiales</taxon>
        <taxon>Pichiaceae</taxon>
        <taxon>Brettanomyces</taxon>
    </lineage>
</organism>
<dbReference type="Pfam" id="PF01406">
    <property type="entry name" value="tRNA-synt_1e"/>
    <property type="match status" value="1"/>
</dbReference>
<dbReference type="OrthoDB" id="438179at2759"/>
<gene>
    <name evidence="14" type="ORF">FOA43_004626</name>
</gene>
<evidence type="ECO:0000256" key="6">
    <source>
        <dbReference type="ARBA" id="ARBA00022833"/>
    </source>
</evidence>
<evidence type="ECO:0000256" key="7">
    <source>
        <dbReference type="ARBA" id="ARBA00022840"/>
    </source>
</evidence>
<keyword evidence="4" id="KW-0479">Metal-binding</keyword>
<dbReference type="InterPro" id="IPR024909">
    <property type="entry name" value="Cys-tRNA/MSH_ligase"/>
</dbReference>